<dbReference type="EMBL" id="FPBV01000009">
    <property type="protein sequence ID" value="SFU82983.1"/>
    <property type="molecule type" value="Genomic_DNA"/>
</dbReference>
<dbReference type="AlphaFoldDB" id="A0A1I7JCX8"/>
<dbReference type="InterPro" id="IPR053136">
    <property type="entry name" value="UTP_pyrophosphatase-like"/>
</dbReference>
<dbReference type="Pfam" id="PF01863">
    <property type="entry name" value="YgjP-like"/>
    <property type="match status" value="1"/>
</dbReference>
<evidence type="ECO:0000259" key="1">
    <source>
        <dbReference type="Pfam" id="PF01863"/>
    </source>
</evidence>
<dbReference type="RefSeq" id="WP_074952218.1">
    <property type="nucleotide sequence ID" value="NZ_FPBV01000009.1"/>
</dbReference>
<organism evidence="2 3">
    <name type="scientific">Alicyclobacillus macrosporangiidus</name>
    <dbReference type="NCBI Taxonomy" id="392015"/>
    <lineage>
        <taxon>Bacteria</taxon>
        <taxon>Bacillati</taxon>
        <taxon>Bacillota</taxon>
        <taxon>Bacilli</taxon>
        <taxon>Bacillales</taxon>
        <taxon>Alicyclobacillaceae</taxon>
        <taxon>Alicyclobacillus</taxon>
    </lineage>
</organism>
<dbReference type="CDD" id="cd07344">
    <property type="entry name" value="M48_yhfN_like"/>
    <property type="match status" value="1"/>
</dbReference>
<dbReference type="STRING" id="392015.SAMN05421543_109115"/>
<keyword evidence="3" id="KW-1185">Reference proteome</keyword>
<protein>
    <recommendedName>
        <fullName evidence="1">YgjP-like metallopeptidase domain-containing protein</fullName>
    </recommendedName>
</protein>
<dbReference type="PANTHER" id="PTHR30399">
    <property type="entry name" value="UNCHARACTERIZED PROTEIN YGJP"/>
    <property type="match status" value="1"/>
</dbReference>
<name>A0A1I7JCX8_9BACL</name>
<evidence type="ECO:0000313" key="3">
    <source>
        <dbReference type="Proteomes" id="UP000183508"/>
    </source>
</evidence>
<accession>A0A1I7JCX8</accession>
<proteinExistence type="predicted"/>
<dbReference type="InterPro" id="IPR002725">
    <property type="entry name" value="YgjP-like_metallopeptidase"/>
</dbReference>
<sequence>MAIPLDPDLPVHVIRSRRRRRTVALEVTPEGVWIRAPIHLSDADIARILEQRRAWIRKTYEARAAAQRREDRRVWRFLGQPVEVRYVPSPGRTSWRMWWEAGAIHVSGPGPAVPDDILKRLFTEWYQARARVLLPERVAQWAETLGLRYRSLRIKDQKSRWGSCSSAGNINLNWRLVQAPEWVADYVIVHELCHLVELNHSPRFWALVHAAIPDAQRAKRWLREHGQELFF</sequence>
<dbReference type="PANTHER" id="PTHR30399:SF1">
    <property type="entry name" value="UTP PYROPHOSPHATASE"/>
    <property type="match status" value="1"/>
</dbReference>
<reference evidence="3" key="1">
    <citation type="submission" date="2016-10" db="EMBL/GenBank/DDBJ databases">
        <authorList>
            <person name="Varghese N."/>
        </authorList>
    </citation>
    <scope>NUCLEOTIDE SEQUENCE [LARGE SCALE GENOMIC DNA]</scope>
    <source>
        <strain evidence="3">DSM 17980</strain>
    </source>
</reference>
<gene>
    <name evidence="2" type="ORF">SAMN05421543_109115</name>
</gene>
<dbReference type="Proteomes" id="UP000183508">
    <property type="component" value="Unassembled WGS sequence"/>
</dbReference>
<dbReference type="Gene3D" id="3.30.2010.10">
    <property type="entry name" value="Metalloproteases ('zincins'), catalytic domain"/>
    <property type="match status" value="1"/>
</dbReference>
<evidence type="ECO:0000313" key="2">
    <source>
        <dbReference type="EMBL" id="SFU82983.1"/>
    </source>
</evidence>
<feature type="domain" description="YgjP-like metallopeptidase" evidence="1">
    <location>
        <begin position="21"/>
        <end position="225"/>
    </location>
</feature>